<evidence type="ECO:0000313" key="2">
    <source>
        <dbReference type="EMBL" id="SZX70041.1"/>
    </source>
</evidence>
<organism evidence="2 3">
    <name type="scientific">Tetradesmus obliquus</name>
    <name type="common">Green alga</name>
    <name type="synonym">Acutodesmus obliquus</name>
    <dbReference type="NCBI Taxonomy" id="3088"/>
    <lineage>
        <taxon>Eukaryota</taxon>
        <taxon>Viridiplantae</taxon>
        <taxon>Chlorophyta</taxon>
        <taxon>core chlorophytes</taxon>
        <taxon>Chlorophyceae</taxon>
        <taxon>CS clade</taxon>
        <taxon>Sphaeropleales</taxon>
        <taxon>Scenedesmaceae</taxon>
        <taxon>Tetradesmus</taxon>
    </lineage>
</organism>
<keyword evidence="3" id="KW-1185">Reference proteome</keyword>
<accession>A0A383VXV2</accession>
<protein>
    <recommendedName>
        <fullName evidence="1">AB hydrolase-1 domain-containing protein</fullName>
    </recommendedName>
</protein>
<dbReference type="Gene3D" id="3.40.50.1820">
    <property type="entry name" value="alpha/beta hydrolase"/>
    <property type="match status" value="1"/>
</dbReference>
<evidence type="ECO:0000313" key="3">
    <source>
        <dbReference type="Proteomes" id="UP000256970"/>
    </source>
</evidence>
<evidence type="ECO:0000259" key="1">
    <source>
        <dbReference type="Pfam" id="PF00561"/>
    </source>
</evidence>
<dbReference type="EMBL" id="FNXT01000969">
    <property type="protein sequence ID" value="SZX70041.1"/>
    <property type="molecule type" value="Genomic_DNA"/>
</dbReference>
<dbReference type="InterPro" id="IPR000073">
    <property type="entry name" value="AB_hydrolase_1"/>
</dbReference>
<dbReference type="GO" id="GO:0047372">
    <property type="term" value="F:monoacylglycerol lipase activity"/>
    <property type="evidence" value="ECO:0007669"/>
    <property type="project" value="TreeGrafter"/>
</dbReference>
<dbReference type="AlphaFoldDB" id="A0A383VXV2"/>
<dbReference type="GO" id="GO:0016020">
    <property type="term" value="C:membrane"/>
    <property type="evidence" value="ECO:0007669"/>
    <property type="project" value="TreeGrafter"/>
</dbReference>
<dbReference type="STRING" id="3088.A0A383VXV2"/>
<dbReference type="PRINTS" id="PR00111">
    <property type="entry name" value="ABHYDROLASE"/>
</dbReference>
<dbReference type="InterPro" id="IPR000639">
    <property type="entry name" value="Epox_hydrolase-like"/>
</dbReference>
<dbReference type="InterPro" id="IPR050266">
    <property type="entry name" value="AB_hydrolase_sf"/>
</dbReference>
<dbReference type="PRINTS" id="PR00412">
    <property type="entry name" value="EPOXHYDRLASE"/>
</dbReference>
<reference evidence="2 3" key="1">
    <citation type="submission" date="2016-10" db="EMBL/GenBank/DDBJ databases">
        <authorList>
            <person name="Cai Z."/>
        </authorList>
    </citation>
    <scope>NUCLEOTIDE SEQUENCE [LARGE SCALE GENOMIC DNA]</scope>
</reference>
<dbReference type="Pfam" id="PF00561">
    <property type="entry name" value="Abhydrolase_1"/>
    <property type="match status" value="1"/>
</dbReference>
<feature type="domain" description="AB hydrolase-1" evidence="1">
    <location>
        <begin position="34"/>
        <end position="336"/>
    </location>
</feature>
<proteinExistence type="predicted"/>
<name>A0A383VXV2_TETOB</name>
<dbReference type="Proteomes" id="UP000256970">
    <property type="component" value="Unassembled WGS sequence"/>
</dbReference>
<gene>
    <name evidence="2" type="ORF">BQ4739_LOCUS10292</name>
</gene>
<dbReference type="InterPro" id="IPR029058">
    <property type="entry name" value="AB_hydrolase_fold"/>
</dbReference>
<sequence>MNSFENFQLRQFNLPHGIHINARVASGTPNTSRPPLFLLHGFPQSHVCWRRVAQQLQQQYFLVLPDLRGYGDSAQPLGADDHSNYSKREMAADVVAVADALGIADFFLAGHDRGGRVAHRLALDHPQRVRKLCVLDIAPTLAMHEATGPDFAQAYYHWFHLAQPCPLPELMIAGCLRQYLHAKLGGWGAGGLGHIAAEDLAQYERCFMRQGKHLYAKDGLNAAGQESREAGEPSLKQQQKQGEARLDVARRLPAVHAACEDYRASSWSGIDIQHDRQSRAAGQRLSCEVLAAWGERGVVARLFDVGGLWRAAADDGVAVRGLVVPGVGHFIPEEAPEVTAKMLSEFFK</sequence>
<dbReference type="SUPFAM" id="SSF53474">
    <property type="entry name" value="alpha/beta-Hydrolases"/>
    <property type="match status" value="1"/>
</dbReference>
<dbReference type="PANTHER" id="PTHR43798:SF33">
    <property type="entry name" value="HYDROLASE, PUTATIVE (AFU_ORTHOLOGUE AFUA_2G14860)-RELATED"/>
    <property type="match status" value="1"/>
</dbReference>
<dbReference type="PANTHER" id="PTHR43798">
    <property type="entry name" value="MONOACYLGLYCEROL LIPASE"/>
    <property type="match status" value="1"/>
</dbReference>
<dbReference type="GO" id="GO:0046464">
    <property type="term" value="P:acylglycerol catabolic process"/>
    <property type="evidence" value="ECO:0007669"/>
    <property type="project" value="TreeGrafter"/>
</dbReference>